<dbReference type="AlphaFoldDB" id="A0A165ARF0"/>
<organism evidence="2 3">
    <name type="scientific">Laetiporus sulphureus 93-53</name>
    <dbReference type="NCBI Taxonomy" id="1314785"/>
    <lineage>
        <taxon>Eukaryota</taxon>
        <taxon>Fungi</taxon>
        <taxon>Dikarya</taxon>
        <taxon>Basidiomycota</taxon>
        <taxon>Agaricomycotina</taxon>
        <taxon>Agaricomycetes</taxon>
        <taxon>Polyporales</taxon>
        <taxon>Laetiporus</taxon>
    </lineage>
</organism>
<name>A0A165ARF0_9APHY</name>
<dbReference type="OrthoDB" id="6359943at2759"/>
<evidence type="ECO:0000256" key="1">
    <source>
        <dbReference type="SAM" id="MobiDB-lite"/>
    </source>
</evidence>
<sequence length="282" mass="30231">MPAVASQALQLILRTVGPYTAVRYLNFAVGRGVGEPDEGETGDGMEAAVGLEEIAELVAEEASSVKGGRKQEGDLVQKMNELDVTDDCKIKIEEAPTSAASQESSCGHRETSMGIHKEAPLSILSDTDSEDAGIAAPSLVSALEPRLYYGAVSDKVGEAAACWLARWGVDVVQYELEVEESCGAGAEVGREQSVHVRWDAADAGRSAAGSRKRTATEPVRNGAGPSESAWKSQSASAREKERERARRWRSRETSRRRRGGIVYRCTCHSSHTGIRTSCGTAY</sequence>
<accession>A0A165ARF0</accession>
<proteinExistence type="predicted"/>
<dbReference type="STRING" id="1314785.A0A165ARF0"/>
<reference evidence="2 3" key="1">
    <citation type="journal article" date="2016" name="Mol. Biol. Evol.">
        <title>Comparative Genomics of Early-Diverging Mushroom-Forming Fungi Provides Insights into the Origins of Lignocellulose Decay Capabilities.</title>
        <authorList>
            <person name="Nagy L.G."/>
            <person name="Riley R."/>
            <person name="Tritt A."/>
            <person name="Adam C."/>
            <person name="Daum C."/>
            <person name="Floudas D."/>
            <person name="Sun H."/>
            <person name="Yadav J.S."/>
            <person name="Pangilinan J."/>
            <person name="Larsson K.H."/>
            <person name="Matsuura K."/>
            <person name="Barry K."/>
            <person name="Labutti K."/>
            <person name="Kuo R."/>
            <person name="Ohm R.A."/>
            <person name="Bhattacharya S.S."/>
            <person name="Shirouzu T."/>
            <person name="Yoshinaga Y."/>
            <person name="Martin F.M."/>
            <person name="Grigoriev I.V."/>
            <person name="Hibbett D.S."/>
        </authorList>
    </citation>
    <scope>NUCLEOTIDE SEQUENCE [LARGE SCALE GENOMIC DNA]</scope>
    <source>
        <strain evidence="2 3">93-53</strain>
    </source>
</reference>
<gene>
    <name evidence="2" type="ORF">LAESUDRAFT_183632</name>
</gene>
<evidence type="ECO:0000313" key="3">
    <source>
        <dbReference type="Proteomes" id="UP000076871"/>
    </source>
</evidence>
<dbReference type="EMBL" id="KV427813">
    <property type="protein sequence ID" value="KZS99516.1"/>
    <property type="molecule type" value="Genomic_DNA"/>
</dbReference>
<dbReference type="RefSeq" id="XP_040757257.1">
    <property type="nucleotide sequence ID" value="XM_040901488.1"/>
</dbReference>
<keyword evidence="3" id="KW-1185">Reference proteome</keyword>
<feature type="region of interest" description="Disordered" evidence="1">
    <location>
        <begin position="201"/>
        <end position="253"/>
    </location>
</feature>
<dbReference type="GeneID" id="63818520"/>
<protein>
    <submittedName>
        <fullName evidence="2">Uncharacterized protein</fullName>
    </submittedName>
</protein>
<evidence type="ECO:0000313" key="2">
    <source>
        <dbReference type="EMBL" id="KZS99516.1"/>
    </source>
</evidence>
<dbReference type="InParanoid" id="A0A165ARF0"/>
<dbReference type="Proteomes" id="UP000076871">
    <property type="component" value="Unassembled WGS sequence"/>
</dbReference>